<keyword evidence="1" id="KW-0812">Transmembrane</keyword>
<dbReference type="Proteomes" id="UP000239504">
    <property type="component" value="Unassembled WGS sequence"/>
</dbReference>
<keyword evidence="3" id="KW-1185">Reference proteome</keyword>
<keyword evidence="1" id="KW-0472">Membrane</keyword>
<evidence type="ECO:0000313" key="3">
    <source>
        <dbReference type="Proteomes" id="UP000239504"/>
    </source>
</evidence>
<dbReference type="AlphaFoldDB" id="A0A2S7K3X5"/>
<comment type="caution">
    <text evidence="2">The sequence shown here is derived from an EMBL/GenBank/DDBJ whole genome shotgun (WGS) entry which is preliminary data.</text>
</comment>
<reference evidence="2 3" key="1">
    <citation type="submission" date="2017-12" db="EMBL/GenBank/DDBJ databases">
        <authorList>
            <person name="Hurst M.R.H."/>
        </authorList>
    </citation>
    <scope>NUCLEOTIDE SEQUENCE [LARGE SCALE GENOMIC DNA]</scope>
    <source>
        <strain evidence="2 3">SY-3-19</strain>
    </source>
</reference>
<proteinExistence type="predicted"/>
<evidence type="ECO:0000313" key="2">
    <source>
        <dbReference type="EMBL" id="PQA87197.1"/>
    </source>
</evidence>
<dbReference type="EMBL" id="PJCH01000010">
    <property type="protein sequence ID" value="PQA87197.1"/>
    <property type="molecule type" value="Genomic_DNA"/>
</dbReference>
<protein>
    <submittedName>
        <fullName evidence="2">Uncharacterized protein</fullName>
    </submittedName>
</protein>
<accession>A0A2S7K3X5</accession>
<keyword evidence="1" id="KW-1133">Transmembrane helix</keyword>
<organism evidence="2 3">
    <name type="scientific">Hyphococcus luteus</name>
    <dbReference type="NCBI Taxonomy" id="2058213"/>
    <lineage>
        <taxon>Bacteria</taxon>
        <taxon>Pseudomonadati</taxon>
        <taxon>Pseudomonadota</taxon>
        <taxon>Alphaproteobacteria</taxon>
        <taxon>Parvularculales</taxon>
        <taxon>Parvularculaceae</taxon>
        <taxon>Hyphococcus</taxon>
    </lineage>
</organism>
<name>A0A2S7K3X5_9PROT</name>
<sequence length="66" mass="7527">MRQQRNKSTHASVIAGIRLQLFLSFLPLKLCFLSIHYTLVSISSEHEWRRSTSLAGAPGRVISRFI</sequence>
<feature type="transmembrane region" description="Helical" evidence="1">
    <location>
        <begin position="21"/>
        <end position="40"/>
    </location>
</feature>
<evidence type="ECO:0000256" key="1">
    <source>
        <dbReference type="SAM" id="Phobius"/>
    </source>
</evidence>
<gene>
    <name evidence="2" type="ORF">CW354_14250</name>
</gene>